<organism evidence="3 4">
    <name type="scientific">Pseudomonas xionganensis</name>
    <dbReference type="NCBI Taxonomy" id="2654845"/>
    <lineage>
        <taxon>Bacteria</taxon>
        <taxon>Pseudomonadati</taxon>
        <taxon>Pseudomonadota</taxon>
        <taxon>Gammaproteobacteria</taxon>
        <taxon>Pseudomonadales</taxon>
        <taxon>Pseudomonadaceae</taxon>
        <taxon>Pseudomonas</taxon>
    </lineage>
</organism>
<name>A0A6I4KUB3_9PSED</name>
<dbReference type="EMBL" id="WKJZ01000001">
    <property type="protein sequence ID" value="MVW74272.1"/>
    <property type="molecule type" value="Genomic_DNA"/>
</dbReference>
<evidence type="ECO:0000313" key="4">
    <source>
        <dbReference type="Proteomes" id="UP000429555"/>
    </source>
</evidence>
<evidence type="ECO:0000313" key="3">
    <source>
        <dbReference type="EMBL" id="MVW74272.1"/>
    </source>
</evidence>
<accession>A0A6I4KUB3</accession>
<dbReference type="Pfam" id="PF19657">
    <property type="entry name" value="DUF6160"/>
    <property type="match status" value="1"/>
</dbReference>
<protein>
    <recommendedName>
        <fullName evidence="2">DUF6160 domain-containing protein</fullName>
    </recommendedName>
</protein>
<comment type="caution">
    <text evidence="3">The sequence shown here is derived from an EMBL/GenBank/DDBJ whole genome shotgun (WGS) entry which is preliminary data.</text>
</comment>
<keyword evidence="4" id="KW-1185">Reference proteome</keyword>
<feature type="signal peptide" evidence="1">
    <location>
        <begin position="1"/>
        <end position="22"/>
    </location>
</feature>
<dbReference type="InterPro" id="IPR046158">
    <property type="entry name" value="DUF6160"/>
</dbReference>
<dbReference type="AlphaFoldDB" id="A0A6I4KUB3"/>
<evidence type="ECO:0000256" key="1">
    <source>
        <dbReference type="SAM" id="SignalP"/>
    </source>
</evidence>
<dbReference type="Proteomes" id="UP000429555">
    <property type="component" value="Unassembled WGS sequence"/>
</dbReference>
<feature type="chain" id="PRO_5026174180" description="DUF6160 domain-containing protein" evidence="1">
    <location>
        <begin position="23"/>
        <end position="183"/>
    </location>
</feature>
<evidence type="ECO:0000259" key="2">
    <source>
        <dbReference type="Pfam" id="PF19657"/>
    </source>
</evidence>
<gene>
    <name evidence="3" type="ORF">GJV18_02975</name>
</gene>
<reference evidence="3 4" key="1">
    <citation type="submission" date="2019-11" db="EMBL/GenBank/DDBJ databases">
        <title>Pseudomonas flavidum sp. nov., isolated from Baiyang Lake.</title>
        <authorList>
            <person name="Zhao Y."/>
        </authorList>
    </citation>
    <scope>NUCLEOTIDE SEQUENCE [LARGE SCALE GENOMIC DNA]</scope>
    <source>
        <strain evidence="4">R-22-3 w-18</strain>
    </source>
</reference>
<feature type="domain" description="DUF6160" evidence="2">
    <location>
        <begin position="7"/>
        <end position="86"/>
    </location>
</feature>
<proteinExistence type="predicted"/>
<sequence>MPQSIRRLLLLASLLPLGQAQADLQPLDNQSLSDIAGQAGITLTLDMKLNASKISWEDDGGSLQLRNLQIDNGCLAPGDCPAGVAYGPAKLYFNSALVNAPTLKIDVVNQGGTQKLQLALPDLKSTSDQLMADGLITTPLTIRMRVAGDLGIGDAGAPGSSTLGRLEIRDLSNLQGQIRIWGH</sequence>
<keyword evidence="1" id="KW-0732">Signal</keyword>
<dbReference type="RefSeq" id="WP_160343232.1">
    <property type="nucleotide sequence ID" value="NZ_WKJZ01000001.1"/>
</dbReference>